<gene>
    <name evidence="1" type="ORF">phiPLPE_30</name>
</gene>
<evidence type="ECO:0000313" key="1">
    <source>
        <dbReference type="EMBL" id="ACG60352.1"/>
    </source>
</evidence>
<proteinExistence type="predicted"/>
<dbReference type="KEGG" id="vg:6779531"/>
<evidence type="ECO:0000313" key="2">
    <source>
        <dbReference type="Proteomes" id="UP000001862"/>
    </source>
</evidence>
<dbReference type="GeneID" id="6779531"/>
<reference evidence="2" key="1">
    <citation type="journal article" date="2009" name="Environ. Microbiol. Rep.">
        <title>Isolation and genomic characterization of the first phage infecting Iodobacteria: ?PLPE, a myovirus having a novel set of features.</title>
        <authorList>
            <person name="Leblanc C."/>
            <person name="Caumont-Sarcos A."/>
            <person name="Comeau A.M."/>
            <person name="Krisch H.M."/>
        </authorList>
    </citation>
    <scope>NUCLEOTIDE SEQUENCE [LARGE SCALE GENOMIC DNA]</scope>
</reference>
<protein>
    <submittedName>
        <fullName evidence="1">Uncharacterized protein</fullName>
    </submittedName>
</protein>
<dbReference type="OrthoDB" id="21658at10239"/>
<name>B5AX49_9CAUD</name>
<keyword evidence="2" id="KW-1185">Reference proteome</keyword>
<dbReference type="RefSeq" id="YP_002128464.1">
    <property type="nucleotide sequence ID" value="NC_011142.1"/>
</dbReference>
<organism evidence="1 2">
    <name type="scientific">Iodobacter phage PhiPLPE</name>
    <dbReference type="NCBI Taxonomy" id="551895"/>
    <lineage>
        <taxon>Viruses</taxon>
        <taxon>Duplodnaviria</taxon>
        <taxon>Heunggongvirae</taxon>
        <taxon>Uroviricota</taxon>
        <taxon>Caudoviricetes</taxon>
        <taxon>Iodovirus</taxon>
        <taxon>Iodovirus PLPE</taxon>
    </lineage>
</organism>
<sequence>MPLTILKNNALCPIIIPFMGDDLEGLVVPTKEISVPDTAMECDFVKNLLSIGELIKLGEVHEDSFSESPVVGEEIEELRARCDELGIEYNIRWQKSKLQAEIDKASE</sequence>
<dbReference type="Proteomes" id="UP000001862">
    <property type="component" value="Segment"/>
</dbReference>
<dbReference type="EMBL" id="EU876853">
    <property type="protein sequence ID" value="ACG60352.1"/>
    <property type="molecule type" value="Genomic_DNA"/>
</dbReference>
<accession>B5AX49</accession>